<gene>
    <name evidence="2" type="ORF">A5810_000852</name>
</gene>
<dbReference type="EMBL" id="NGKW01000002">
    <property type="protein sequence ID" value="OTN94609.1"/>
    <property type="molecule type" value="Genomic_DNA"/>
</dbReference>
<feature type="domain" description="DUF3825" evidence="1">
    <location>
        <begin position="35"/>
        <end position="262"/>
    </location>
</feature>
<sequence length="265" mass="31403">MIDNNYRKMSEIPPLKKFAALGNFNNKLKYLANYLAEPENWYYDNPNLLNEEHKEYGVLYQYIHHTFSKSEEENSLLINETNAIMNTGLLTTSGEEIFMLFSKNNRLGEQEWFFDSFYRSSAHEIPENMRGNLPRHIDYFKNSPELNYFDTSLKIFYNMEHIVKDNFDRLPLALRQLDKSLIVTILNASAENMKMRILRNNRIVVPQYYNKKIMYLAPLKFGEETLPLAIERHQQSYRINTILTPGMAYCNARLIMKPESNWLIN</sequence>
<evidence type="ECO:0000313" key="3">
    <source>
        <dbReference type="Proteomes" id="UP000194885"/>
    </source>
</evidence>
<evidence type="ECO:0000313" key="2">
    <source>
        <dbReference type="EMBL" id="OTN94609.1"/>
    </source>
</evidence>
<comment type="caution">
    <text evidence="2">The sequence shown here is derived from an EMBL/GenBank/DDBJ whole genome shotgun (WGS) entry which is preliminary data.</text>
</comment>
<dbReference type="InterPro" id="IPR024437">
    <property type="entry name" value="DUF3825"/>
</dbReference>
<dbReference type="Pfam" id="PF12873">
    <property type="entry name" value="DUF3825"/>
    <property type="match status" value="1"/>
</dbReference>
<dbReference type="AlphaFoldDB" id="A0A242BGZ8"/>
<dbReference type="Proteomes" id="UP000194885">
    <property type="component" value="Unassembled WGS sequence"/>
</dbReference>
<protein>
    <recommendedName>
        <fullName evidence="1">DUF3825 domain-containing protein</fullName>
    </recommendedName>
</protein>
<dbReference type="RefSeq" id="WP_218777255.1">
    <property type="nucleotide sequence ID" value="NZ_NGKW01000002.1"/>
</dbReference>
<organism evidence="2 3">
    <name type="scientific">Enterococcus faecium</name>
    <name type="common">Streptococcus faecium</name>
    <dbReference type="NCBI Taxonomy" id="1352"/>
    <lineage>
        <taxon>Bacteria</taxon>
        <taxon>Bacillati</taxon>
        <taxon>Bacillota</taxon>
        <taxon>Bacilli</taxon>
        <taxon>Lactobacillales</taxon>
        <taxon>Enterococcaceae</taxon>
        <taxon>Enterococcus</taxon>
    </lineage>
</organism>
<name>A0A242BGZ8_ENTFC</name>
<evidence type="ECO:0000259" key="1">
    <source>
        <dbReference type="Pfam" id="PF12873"/>
    </source>
</evidence>
<reference evidence="2 3" key="1">
    <citation type="submission" date="2017-05" db="EMBL/GenBank/DDBJ databases">
        <title>The Genome Sequence of Enterococcus faecium 7H8_DIV0219.</title>
        <authorList>
            <consortium name="The Broad Institute Genomics Platform"/>
            <consortium name="The Broad Institute Genomic Center for Infectious Diseases"/>
            <person name="Earl A."/>
            <person name="Manson A."/>
            <person name="Schwartman J."/>
            <person name="Gilmore M."/>
            <person name="Abouelleil A."/>
            <person name="Cao P."/>
            <person name="Chapman S."/>
            <person name="Cusick C."/>
            <person name="Shea T."/>
            <person name="Young S."/>
            <person name="Neafsey D."/>
            <person name="Nusbaum C."/>
            <person name="Birren B."/>
        </authorList>
    </citation>
    <scope>NUCLEOTIDE SEQUENCE [LARGE SCALE GENOMIC DNA]</scope>
    <source>
        <strain evidence="2 3">7H8_DIV0219</strain>
    </source>
</reference>
<accession>A0A242BGZ8</accession>
<proteinExistence type="predicted"/>